<name>A0A0M4C313_9BACT</name>
<sequence>MYYNPLKKKQIDVVMSCASSYSLLASLLLSLNLKIKIMTYKEANNISIKDYLNSLGIQPVTEKGSYGIYRSPLREDNTPSFKVDYNANLWCDYGTGEGGTLIDLVMKQHECNAYGAICRLEQGDTASFSFHGKDLPERDTKRQAASPIDIRRIQPLQNPALIRYLQERGISPGTASPYVQEMYYRVGGKPYFALAFRNDSGGYELRNPRFKGSTSKDITHIRQQGEPRDTCFVFEGFLDFLSFLTIRQQKSPDMPCTDWQDYVILNSTANTDKALYPLADYGHIHCMLDNDEAGRKAVEAIRQEYKWRVRDASHLYSGHNDLNDYLRSLKVKQSQDLTVTDKPQPEQDNRQNPGEKRKRGLRM</sequence>
<dbReference type="GO" id="GO:0008270">
    <property type="term" value="F:zinc ion binding"/>
    <property type="evidence" value="ECO:0007669"/>
    <property type="project" value="InterPro"/>
</dbReference>
<dbReference type="SUPFAM" id="SSF56731">
    <property type="entry name" value="DNA primase core"/>
    <property type="match status" value="1"/>
</dbReference>
<feature type="region of interest" description="Disordered" evidence="1">
    <location>
        <begin position="335"/>
        <end position="363"/>
    </location>
</feature>
<evidence type="ECO:0000256" key="1">
    <source>
        <dbReference type="SAM" id="MobiDB-lite"/>
    </source>
</evidence>
<accession>A0A0M4C313</accession>
<dbReference type="CDD" id="cd01029">
    <property type="entry name" value="TOPRIM_primases"/>
    <property type="match status" value="1"/>
</dbReference>
<dbReference type="Gene3D" id="3.40.1360.10">
    <property type="match status" value="1"/>
</dbReference>
<organism evidence="2">
    <name type="scientific">uncultured bacterium 25H09</name>
    <dbReference type="NCBI Taxonomy" id="1701358"/>
    <lineage>
        <taxon>Bacteria</taxon>
        <taxon>environmental samples</taxon>
    </lineage>
</organism>
<dbReference type="GO" id="GO:0003677">
    <property type="term" value="F:DNA binding"/>
    <property type="evidence" value="ECO:0007669"/>
    <property type="project" value="InterPro"/>
</dbReference>
<dbReference type="InterPro" id="IPR034154">
    <property type="entry name" value="TOPRIM_DnaG/twinkle"/>
</dbReference>
<dbReference type="Gene3D" id="3.90.580.10">
    <property type="entry name" value="Zinc finger, CHC2-type domain"/>
    <property type="match status" value="1"/>
</dbReference>
<dbReference type="EMBL" id="KT336256">
    <property type="protein sequence ID" value="ALB76048.1"/>
    <property type="molecule type" value="Genomic_DNA"/>
</dbReference>
<dbReference type="InterPro" id="IPR036977">
    <property type="entry name" value="DNA_primase_Znf_CHC2"/>
</dbReference>
<dbReference type="SUPFAM" id="SSF57783">
    <property type="entry name" value="Zinc beta-ribbon"/>
    <property type="match status" value="1"/>
</dbReference>
<dbReference type="Pfam" id="PF13155">
    <property type="entry name" value="Toprim_2"/>
    <property type="match status" value="1"/>
</dbReference>
<reference evidence="2" key="1">
    <citation type="journal article" date="2015" name="Proc. Natl. Acad. Sci. U.S.A.">
        <title>Functional metagenomic discovery of bacterial effectors in the human microbiome and isolation of commendamide, a GPCR G2A/132 agonist.</title>
        <authorList>
            <person name="Cohen L.J."/>
            <person name="Kang H.S."/>
            <person name="Chu J."/>
            <person name="Huang Y.H."/>
            <person name="Gordon E.A."/>
            <person name="Reddy B.V."/>
            <person name="Ternei M.A."/>
            <person name="Craig J.W."/>
            <person name="Brady S.F."/>
        </authorList>
    </citation>
    <scope>NUCLEOTIDE SEQUENCE</scope>
</reference>
<proteinExistence type="predicted"/>
<evidence type="ECO:0000313" key="2">
    <source>
        <dbReference type="EMBL" id="ALB76048.1"/>
    </source>
</evidence>
<dbReference type="GO" id="GO:0006260">
    <property type="term" value="P:DNA replication"/>
    <property type="evidence" value="ECO:0007669"/>
    <property type="project" value="InterPro"/>
</dbReference>
<protein>
    <submittedName>
        <fullName evidence="2">DNA primase</fullName>
    </submittedName>
</protein>
<feature type="compositionally biased region" description="Basic and acidic residues" evidence="1">
    <location>
        <begin position="343"/>
        <end position="355"/>
    </location>
</feature>
<dbReference type="AlphaFoldDB" id="A0A0M4C313"/>